<dbReference type="Pfam" id="PF00106">
    <property type="entry name" value="adh_short"/>
    <property type="match status" value="1"/>
</dbReference>
<accession>A0A2I2FK63</accession>
<dbReference type="RefSeq" id="XP_024675040.1">
    <property type="nucleotide sequence ID" value="XM_024811417.1"/>
</dbReference>
<dbReference type="SUPFAM" id="SSF51735">
    <property type="entry name" value="NAD(P)-binding Rossmann-fold domains"/>
    <property type="match status" value="1"/>
</dbReference>
<dbReference type="Proteomes" id="UP000234585">
    <property type="component" value="Unassembled WGS sequence"/>
</dbReference>
<dbReference type="GeneID" id="36518577"/>
<organism evidence="1 2">
    <name type="scientific">Aspergillus candidus</name>
    <dbReference type="NCBI Taxonomy" id="41067"/>
    <lineage>
        <taxon>Eukaryota</taxon>
        <taxon>Fungi</taxon>
        <taxon>Dikarya</taxon>
        <taxon>Ascomycota</taxon>
        <taxon>Pezizomycotina</taxon>
        <taxon>Eurotiomycetes</taxon>
        <taxon>Eurotiomycetidae</taxon>
        <taxon>Eurotiales</taxon>
        <taxon>Aspergillaceae</taxon>
        <taxon>Aspergillus</taxon>
        <taxon>Aspergillus subgen. Circumdati</taxon>
    </lineage>
</organism>
<keyword evidence="2" id="KW-1185">Reference proteome</keyword>
<dbReference type="Gene3D" id="3.40.50.720">
    <property type="entry name" value="NAD(P)-binding Rossmann-like Domain"/>
    <property type="match status" value="1"/>
</dbReference>
<dbReference type="PANTHER" id="PTHR45458">
    <property type="entry name" value="SHORT-CHAIN DEHYDROGENASE/REDUCTASE SDR"/>
    <property type="match status" value="1"/>
</dbReference>
<sequence>MSVYVVTGVSRGIGFEFLRQLSEDPKNLVVGLVRDEAVTKQKVAAELGDRSNIHILRGDLTDYGTLKQAAADTAEIVGERGVDYLVANAGLVPYLDTYGPIGALADKAEEVEAVSSQLWQTNVVGNIHLFHLFLPLVLKGQVKKVITISTGMADLDVINDIEIDVGGLYAASKAAMNIIVSKFNAQYKKNGVLFLSISPGFVEVGRYTDATPEEVQGLTGLMGNLTTYAPHFKGPITPEESVRHVRSTWEKASIEGGFGGAFISHLGNKQWL</sequence>
<dbReference type="PANTHER" id="PTHR45458:SF3">
    <property type="entry name" value="CHAIN DEHYDROGENASE (ATSC), PUTATIVE-RELATED"/>
    <property type="match status" value="1"/>
</dbReference>
<evidence type="ECO:0008006" key="3">
    <source>
        <dbReference type="Google" id="ProtNLM"/>
    </source>
</evidence>
<dbReference type="InterPro" id="IPR052184">
    <property type="entry name" value="SDR_enzymes"/>
</dbReference>
<evidence type="ECO:0000313" key="2">
    <source>
        <dbReference type="Proteomes" id="UP000234585"/>
    </source>
</evidence>
<protein>
    <recommendedName>
        <fullName evidence="3">Short chain dehydrogenase</fullName>
    </recommendedName>
</protein>
<dbReference type="InterPro" id="IPR036291">
    <property type="entry name" value="NAD(P)-bd_dom_sf"/>
</dbReference>
<proteinExistence type="predicted"/>
<reference evidence="1 2" key="1">
    <citation type="submission" date="2017-12" db="EMBL/GenBank/DDBJ databases">
        <authorList>
            <consortium name="DOE Joint Genome Institute"/>
            <person name="Haridas S."/>
            <person name="Kjaerbolling I."/>
            <person name="Vesth T.C."/>
            <person name="Frisvad J.C."/>
            <person name="Nybo J.L."/>
            <person name="Theobald S."/>
            <person name="Kuo A."/>
            <person name="Bowyer P."/>
            <person name="Matsuda Y."/>
            <person name="Mondo S."/>
            <person name="Lyhne E.K."/>
            <person name="Kogle M.E."/>
            <person name="Clum A."/>
            <person name="Lipzen A."/>
            <person name="Salamov A."/>
            <person name="Ngan C.Y."/>
            <person name="Daum C."/>
            <person name="Chiniquy J."/>
            <person name="Barry K."/>
            <person name="LaButti K."/>
            <person name="Simmons B.A."/>
            <person name="Magnuson J.K."/>
            <person name="Mortensen U.H."/>
            <person name="Larsen T.O."/>
            <person name="Grigoriev I.V."/>
            <person name="Baker S.E."/>
            <person name="Andersen M.R."/>
            <person name="Nordberg H.P."/>
            <person name="Cantor M.N."/>
            <person name="Hua S.X."/>
        </authorList>
    </citation>
    <scope>NUCLEOTIDE SEQUENCE [LARGE SCALE GENOMIC DNA]</scope>
    <source>
        <strain evidence="1 2">CBS 102.13</strain>
    </source>
</reference>
<evidence type="ECO:0000313" key="1">
    <source>
        <dbReference type="EMBL" id="PLB41028.1"/>
    </source>
</evidence>
<dbReference type="OrthoDB" id="7289984at2759"/>
<gene>
    <name evidence="1" type="ORF">BDW47DRAFT_100384</name>
</gene>
<dbReference type="InterPro" id="IPR002347">
    <property type="entry name" value="SDR_fam"/>
</dbReference>
<dbReference type="GO" id="GO:0016616">
    <property type="term" value="F:oxidoreductase activity, acting on the CH-OH group of donors, NAD or NADP as acceptor"/>
    <property type="evidence" value="ECO:0007669"/>
    <property type="project" value="TreeGrafter"/>
</dbReference>
<name>A0A2I2FK63_ASPCN</name>
<dbReference type="EMBL" id="KZ559122">
    <property type="protein sequence ID" value="PLB41028.1"/>
    <property type="molecule type" value="Genomic_DNA"/>
</dbReference>
<dbReference type="AlphaFoldDB" id="A0A2I2FK63"/>
<dbReference type="CDD" id="cd05325">
    <property type="entry name" value="carb_red_sniffer_like_SDR_c"/>
    <property type="match status" value="1"/>
</dbReference>
<dbReference type="PRINTS" id="PR00081">
    <property type="entry name" value="GDHRDH"/>
</dbReference>